<comment type="subunit">
    <text evidence="1">Forms a complex composed of PxpA, PxpB and PxpC.</text>
</comment>
<gene>
    <name evidence="1" type="primary">pxpA</name>
    <name evidence="2" type="ORF">SAMN05216186_12851</name>
</gene>
<dbReference type="NCBIfam" id="NF003816">
    <property type="entry name" value="PRK05406.1-5"/>
    <property type="match status" value="1"/>
</dbReference>
<dbReference type="InterPro" id="IPR005501">
    <property type="entry name" value="LamB/YcsF/PxpA-like"/>
</dbReference>
<protein>
    <recommendedName>
        <fullName evidence="1">5-oxoprolinase subunit A</fullName>
        <shortName evidence="1">5-OPase subunit A</shortName>
        <ecNumber evidence="1">3.5.2.9</ecNumber>
    </recommendedName>
    <alternativeName>
        <fullName evidence="1">5-oxoprolinase (ATP-hydrolyzing) subunit A</fullName>
    </alternativeName>
</protein>
<dbReference type="Pfam" id="PF03746">
    <property type="entry name" value="LamB_YcsF"/>
    <property type="match status" value="1"/>
</dbReference>
<dbReference type="AlphaFoldDB" id="A0A1G9MBT7"/>
<dbReference type="HAMAP" id="MF_00691">
    <property type="entry name" value="PxpA"/>
    <property type="match status" value="1"/>
</dbReference>
<keyword evidence="1" id="KW-0378">Hydrolase</keyword>
<comment type="catalytic activity">
    <reaction evidence="1">
        <text>5-oxo-L-proline + ATP + 2 H2O = L-glutamate + ADP + phosphate + H(+)</text>
        <dbReference type="Rhea" id="RHEA:10348"/>
        <dbReference type="ChEBI" id="CHEBI:15377"/>
        <dbReference type="ChEBI" id="CHEBI:15378"/>
        <dbReference type="ChEBI" id="CHEBI:29985"/>
        <dbReference type="ChEBI" id="CHEBI:30616"/>
        <dbReference type="ChEBI" id="CHEBI:43474"/>
        <dbReference type="ChEBI" id="CHEBI:58402"/>
        <dbReference type="ChEBI" id="CHEBI:456216"/>
        <dbReference type="EC" id="3.5.2.9"/>
    </reaction>
</comment>
<dbReference type="SUPFAM" id="SSF88713">
    <property type="entry name" value="Glycoside hydrolase/deacetylase"/>
    <property type="match status" value="1"/>
</dbReference>
<dbReference type="EMBL" id="FNFD01000028">
    <property type="protein sequence ID" value="SDL71730.1"/>
    <property type="molecule type" value="Genomic_DNA"/>
</dbReference>
<name>A0A1G9MBT7_9PSED</name>
<keyword evidence="1" id="KW-0547">Nucleotide-binding</keyword>
<dbReference type="GO" id="GO:0005975">
    <property type="term" value="P:carbohydrate metabolic process"/>
    <property type="evidence" value="ECO:0007669"/>
    <property type="project" value="InterPro"/>
</dbReference>
<proteinExistence type="inferred from homology"/>
<reference evidence="2 3" key="1">
    <citation type="submission" date="2016-10" db="EMBL/GenBank/DDBJ databases">
        <authorList>
            <person name="de Groot N.N."/>
        </authorList>
    </citation>
    <scope>NUCLEOTIDE SEQUENCE [LARGE SCALE GENOMIC DNA]</scope>
    <source>
        <strain evidence="2 3">JCM 21544</strain>
    </source>
</reference>
<accession>A0A1G9MBT7</accession>
<evidence type="ECO:0000313" key="2">
    <source>
        <dbReference type="EMBL" id="SDL71730.1"/>
    </source>
</evidence>
<dbReference type="RefSeq" id="WP_084339450.1">
    <property type="nucleotide sequence ID" value="NZ_FNFD01000028.1"/>
</dbReference>
<dbReference type="PANTHER" id="PTHR30292:SF0">
    <property type="entry name" value="5-OXOPROLINASE SUBUNIT A"/>
    <property type="match status" value="1"/>
</dbReference>
<evidence type="ECO:0000256" key="1">
    <source>
        <dbReference type="HAMAP-Rule" id="MF_00691"/>
    </source>
</evidence>
<evidence type="ECO:0000313" key="3">
    <source>
        <dbReference type="Proteomes" id="UP000198706"/>
    </source>
</evidence>
<dbReference type="GO" id="GO:0005524">
    <property type="term" value="F:ATP binding"/>
    <property type="evidence" value="ECO:0007669"/>
    <property type="project" value="UniProtKB-UniRule"/>
</dbReference>
<dbReference type="Gene3D" id="3.20.20.370">
    <property type="entry name" value="Glycoside hydrolase/deacetylase"/>
    <property type="match status" value="1"/>
</dbReference>
<dbReference type="EC" id="3.5.2.9" evidence="1"/>
<keyword evidence="3" id="KW-1185">Reference proteome</keyword>
<dbReference type="NCBIfam" id="NF003814">
    <property type="entry name" value="PRK05406.1-3"/>
    <property type="match status" value="1"/>
</dbReference>
<dbReference type="Proteomes" id="UP000198706">
    <property type="component" value="Unassembled WGS sequence"/>
</dbReference>
<sequence length="251" mass="27329">MNSGQRRILLNCDMGESFGAWKMGDDSHAMPLVDQANLACGFHASDPLTMQRTVDLAVQHDVAIGAHPAYPDLVGFGRRHLACSPEEVRAMVLYQIGALDAFCRAAGTRVAYVKPHGALYNDLVRDDALLSAVLDACAHYRKGLPLMVLALADNSRELRLADEADVPLMFEAFADRAYQSDGQLAPRRLAGAVHHDPERILAQALAIARGEAFPDQDGKPLRLNADSLCVHGDNPESLAVLRRLRAQLDTL</sequence>
<comment type="similarity">
    <text evidence="1">Belongs to the LamB/PxpA family.</text>
</comment>
<keyword evidence="1" id="KW-0067">ATP-binding</keyword>
<organism evidence="2 3">
    <name type="scientific">Pseudomonas indica</name>
    <dbReference type="NCBI Taxonomy" id="137658"/>
    <lineage>
        <taxon>Bacteria</taxon>
        <taxon>Pseudomonadati</taxon>
        <taxon>Pseudomonadota</taxon>
        <taxon>Gammaproteobacteria</taxon>
        <taxon>Pseudomonadales</taxon>
        <taxon>Pseudomonadaceae</taxon>
        <taxon>Pseudomonas</taxon>
    </lineage>
</organism>
<dbReference type="PANTHER" id="PTHR30292">
    <property type="entry name" value="UNCHARACTERIZED PROTEIN YBGL-RELATED"/>
    <property type="match status" value="1"/>
</dbReference>
<dbReference type="GO" id="GO:0017168">
    <property type="term" value="F:5-oxoprolinase (ATP-hydrolyzing) activity"/>
    <property type="evidence" value="ECO:0007669"/>
    <property type="project" value="UniProtKB-UniRule"/>
</dbReference>
<comment type="function">
    <text evidence="1">Catalyzes the cleavage of 5-oxoproline to form L-glutamate coupled to the hydrolysis of ATP to ADP and inorganic phosphate.</text>
</comment>
<dbReference type="InterPro" id="IPR011330">
    <property type="entry name" value="Glyco_hydro/deAcase_b/a-brl"/>
</dbReference>
<dbReference type="STRING" id="137658.SAMN05216186_12851"/>
<dbReference type="CDD" id="cd10787">
    <property type="entry name" value="LamB_YcsF_like"/>
    <property type="match status" value="1"/>
</dbReference>